<reference evidence="2" key="2">
    <citation type="journal article" date="2011" name="Stand. Genomic Sci.">
        <title>Complete genome sequence of Weeksella virosa type strain (9751T).</title>
        <authorList>
            <person name="Lang E."/>
            <person name="Teshima H."/>
            <person name="Lucas S."/>
            <person name="Lapidus A."/>
            <person name="Hammon N."/>
            <person name="Deshpande S."/>
            <person name="Nolan M."/>
            <person name="Cheng J."/>
            <person name="Pitluck S."/>
            <person name="Liolios K."/>
            <person name="Pagani I."/>
            <person name="Mikhailova N."/>
            <person name="Ivanova N."/>
            <person name="Mavromatis K."/>
            <person name="Pati A."/>
            <person name="Tapia R."/>
            <person name="Han C."/>
            <person name="Goodwin L."/>
            <person name="Chen A."/>
            <person name="Palaniappan K."/>
            <person name="Land M."/>
            <person name="Hauser L."/>
            <person name="Chang Y."/>
            <person name="Jeffries C."/>
            <person name="Brambilla E."/>
            <person name="Kopitz M."/>
            <person name="Rohde M."/>
            <person name="Goker M."/>
            <person name="Tindall B."/>
            <person name="Detter J."/>
            <person name="Woyke T."/>
            <person name="Bristow J."/>
            <person name="Eisen J."/>
            <person name="Markowitz V."/>
            <person name="Hugenholtz P."/>
            <person name="Klenk H."/>
            <person name="Kyrpides N."/>
        </authorList>
    </citation>
    <scope>NUCLEOTIDE SEQUENCE [LARGE SCALE GENOMIC DNA]</scope>
    <source>
        <strain evidence="2">ATCC 43766 / DSM 16922 / JCM 21250 / NBRC 16016 / NCTC 11634 / CL345/78</strain>
    </source>
</reference>
<dbReference type="STRING" id="865938.Weevi_1016"/>
<proteinExistence type="predicted"/>
<dbReference type="HOGENOM" id="CLU_3013186_0_0_10"/>
<dbReference type="AlphaFoldDB" id="F0P215"/>
<accession>F0P215</accession>
<dbReference type="KEGG" id="wvi:Weevi_1016"/>
<gene>
    <name evidence="1" type="ordered locus">Weevi_1016</name>
</gene>
<evidence type="ECO:0000313" key="1">
    <source>
        <dbReference type="EMBL" id="ADX67725.1"/>
    </source>
</evidence>
<dbReference type="EMBL" id="CP002455">
    <property type="protein sequence ID" value="ADX67725.1"/>
    <property type="molecule type" value="Genomic_DNA"/>
</dbReference>
<protein>
    <submittedName>
        <fullName evidence="1">Uncharacterized protein</fullName>
    </submittedName>
</protein>
<reference evidence="1 2" key="1">
    <citation type="journal article" date="2011" name="Stand. Genomic Sci.">
        <title>Complete genome sequence of Weeksella virosa type strain (9751).</title>
        <authorList>
            <person name="Lang E."/>
            <person name="Teshima H."/>
            <person name="Lucas S."/>
            <person name="Lapidus A."/>
            <person name="Hammon N."/>
            <person name="Deshpande S."/>
            <person name="Nolan M."/>
            <person name="Cheng J.F."/>
            <person name="Pitluck S."/>
            <person name="Liolios K."/>
            <person name="Pagani I."/>
            <person name="Mikhailova N."/>
            <person name="Ivanova N."/>
            <person name="Mavromatis K."/>
            <person name="Pati A."/>
            <person name="Tapia R."/>
            <person name="Han C."/>
            <person name="Goodwin L."/>
            <person name="Chen A."/>
            <person name="Palaniappan K."/>
            <person name="Land M."/>
            <person name="Hauser L."/>
            <person name="Chang Y.J."/>
            <person name="Jeffries C.D."/>
            <person name="Brambilla E.M."/>
            <person name="Kopitz M."/>
            <person name="Rohde M."/>
            <person name="Goker M."/>
            <person name="Tindall B.J."/>
            <person name="Detter J.C."/>
            <person name="Woyke T."/>
            <person name="Bristow J."/>
            <person name="Eisen J.A."/>
            <person name="Markowitz V."/>
            <person name="Hugenholtz P."/>
            <person name="Klenk H.P."/>
            <person name="Kyrpides N.C."/>
        </authorList>
    </citation>
    <scope>NUCLEOTIDE SEQUENCE [LARGE SCALE GENOMIC DNA]</scope>
    <source>
        <strain evidence="2">ATCC 43766 / DSM 16922 / JCM 21250 / NBRC 16016 / NCTC 11634 / CL345/78</strain>
    </source>
</reference>
<keyword evidence="2" id="KW-1185">Reference proteome</keyword>
<dbReference type="Proteomes" id="UP000008641">
    <property type="component" value="Chromosome"/>
</dbReference>
<evidence type="ECO:0000313" key="2">
    <source>
        <dbReference type="Proteomes" id="UP000008641"/>
    </source>
</evidence>
<sequence>MIWIVYFYLMDLKHTKTIVPSLFYILEKKDSDLDAYIRKCMGWVLMLIRTIRLLFF</sequence>
<name>F0P215_WEEVC</name>
<organism evidence="1 2">
    <name type="scientific">Weeksella virosa (strain ATCC 43766 / DSM 16922 / JCM 21250 / CCUG 30538 / CDC 9751 / IAM 14551 / NBRC 16016 / NCTC 11634 / CL345/78)</name>
    <dbReference type="NCBI Taxonomy" id="865938"/>
    <lineage>
        <taxon>Bacteria</taxon>
        <taxon>Pseudomonadati</taxon>
        <taxon>Bacteroidota</taxon>
        <taxon>Flavobacteriia</taxon>
        <taxon>Flavobacteriales</taxon>
        <taxon>Weeksellaceae</taxon>
        <taxon>Weeksella</taxon>
    </lineage>
</organism>